<feature type="compositionally biased region" description="Polar residues" evidence="1">
    <location>
        <begin position="100"/>
        <end position="111"/>
    </location>
</feature>
<dbReference type="RefSeq" id="XP_007323080.1">
    <property type="nucleotide sequence ID" value="XM_007323018.1"/>
</dbReference>
<dbReference type="HOGENOM" id="CLU_117766_0_0_1"/>
<evidence type="ECO:0000256" key="1">
    <source>
        <dbReference type="SAM" id="MobiDB-lite"/>
    </source>
</evidence>
<gene>
    <name evidence="2" type="ORF">SERLADRAFT_477801</name>
</gene>
<protein>
    <submittedName>
        <fullName evidence="2">Uncharacterized protein</fullName>
    </submittedName>
</protein>
<accession>F8P9K6</accession>
<dbReference type="Proteomes" id="UP000008064">
    <property type="component" value="Unassembled WGS sequence"/>
</dbReference>
<proteinExistence type="predicted"/>
<feature type="region of interest" description="Disordered" evidence="1">
    <location>
        <begin position="164"/>
        <end position="190"/>
    </location>
</feature>
<evidence type="ECO:0000313" key="2">
    <source>
        <dbReference type="EMBL" id="EGO20335.1"/>
    </source>
</evidence>
<feature type="compositionally biased region" description="Polar residues" evidence="1">
    <location>
        <begin position="36"/>
        <end position="84"/>
    </location>
</feature>
<sequence>MSFDSQSNANNAGLNATRPTHHIHDSSEPLPGSGARNATSAQDYTPANIERTPSSAIHESSTPSDALSQRSTGGYDSPDSTRATMGSPAVGTGAGGASHISYNQQKSSQGKSALDSDRQPDVQPSSAGGVAVGGQDDSTQGHATMSDKIVGKTQKVMGKYMNKPAMHDKGEVRETSGKDAAQTMGRTAHD</sequence>
<feature type="compositionally biased region" description="Polar residues" evidence="1">
    <location>
        <begin position="1"/>
        <end position="18"/>
    </location>
</feature>
<feature type="compositionally biased region" description="Basic and acidic residues" evidence="1">
    <location>
        <begin position="165"/>
        <end position="177"/>
    </location>
</feature>
<dbReference type="OrthoDB" id="3210574at2759"/>
<dbReference type="GeneID" id="18821072"/>
<dbReference type="AlphaFoldDB" id="F8P9K6"/>
<organism>
    <name type="scientific">Serpula lacrymans var. lacrymans (strain S7.9)</name>
    <name type="common">Dry rot fungus</name>
    <dbReference type="NCBI Taxonomy" id="578457"/>
    <lineage>
        <taxon>Eukaryota</taxon>
        <taxon>Fungi</taxon>
        <taxon>Dikarya</taxon>
        <taxon>Basidiomycota</taxon>
        <taxon>Agaricomycotina</taxon>
        <taxon>Agaricomycetes</taxon>
        <taxon>Agaricomycetidae</taxon>
        <taxon>Boletales</taxon>
        <taxon>Coniophorineae</taxon>
        <taxon>Serpulaceae</taxon>
        <taxon>Serpula</taxon>
    </lineage>
</organism>
<dbReference type="EMBL" id="GL945441">
    <property type="protein sequence ID" value="EGO20335.1"/>
    <property type="molecule type" value="Genomic_DNA"/>
</dbReference>
<reference evidence="2" key="1">
    <citation type="submission" date="2011-04" db="EMBL/GenBank/DDBJ databases">
        <title>Evolution of plant cell wall degrading machinery underlies the functional diversity of forest fungi.</title>
        <authorList>
            <consortium name="US DOE Joint Genome Institute (JGI-PGF)"/>
            <person name="Eastwood D.C."/>
            <person name="Floudas D."/>
            <person name="Binder M."/>
            <person name="Majcherczyk A."/>
            <person name="Schneider P."/>
            <person name="Aerts A."/>
            <person name="Asiegbu F.O."/>
            <person name="Baker S.E."/>
            <person name="Barry K."/>
            <person name="Bendiksby M."/>
            <person name="Blumentritt M."/>
            <person name="Coutinho P.M."/>
            <person name="Cullen D."/>
            <person name="Cullen D."/>
            <person name="Gathman A."/>
            <person name="Goodell B."/>
            <person name="Henrissat B."/>
            <person name="Ihrmark K."/>
            <person name="Kauserud H."/>
            <person name="Kohler A."/>
            <person name="LaButti K."/>
            <person name="Lapidus A."/>
            <person name="Lavin J.L."/>
            <person name="Lee Y.-H."/>
            <person name="Lindquist E."/>
            <person name="Lilly W."/>
            <person name="Lucas S."/>
            <person name="Morin E."/>
            <person name="Murat C."/>
            <person name="Oguiza J.A."/>
            <person name="Park J."/>
            <person name="Pisabarro A.G."/>
            <person name="Riley R."/>
            <person name="Rosling A."/>
            <person name="Salamov A."/>
            <person name="Schmidt O."/>
            <person name="Schmutz J."/>
            <person name="Skrede I."/>
            <person name="Stenlid J."/>
            <person name="Wiebenga A."/>
            <person name="Xie X."/>
            <person name="Kues U."/>
            <person name="Hibbett D.S."/>
            <person name="Hoffmeister D."/>
            <person name="Hogberg N."/>
            <person name="Martin F."/>
            <person name="Grigoriev I.V."/>
            <person name="Watkinson S.C."/>
        </authorList>
    </citation>
    <scope>NUCLEOTIDE SEQUENCE</scope>
    <source>
        <strain evidence="2">S7.9</strain>
    </source>
</reference>
<name>F8P9K6_SERL9</name>
<feature type="region of interest" description="Disordered" evidence="1">
    <location>
        <begin position="1"/>
        <end position="151"/>
    </location>
</feature>
<dbReference type="KEGG" id="sla:SERLADRAFT_477801"/>